<dbReference type="PROSITE" id="PS52040">
    <property type="entry name" value="TOPO_IIA"/>
    <property type="match status" value="1"/>
</dbReference>
<dbReference type="SUPFAM" id="SSF56719">
    <property type="entry name" value="Type II DNA topoisomerase"/>
    <property type="match status" value="1"/>
</dbReference>
<accession>A0A0S3QTY3</accession>
<keyword evidence="6 9" id="KW-0238">DNA-binding</keyword>
<dbReference type="InterPro" id="IPR002205">
    <property type="entry name" value="Topo_IIA_dom_A"/>
</dbReference>
<dbReference type="InterPro" id="IPR005743">
    <property type="entry name" value="GyrA"/>
</dbReference>
<evidence type="ECO:0000256" key="7">
    <source>
        <dbReference type="ARBA" id="ARBA00023235"/>
    </source>
</evidence>
<dbReference type="AlphaFoldDB" id="A0A0S3QTY3"/>
<dbReference type="NCBIfam" id="TIGR01063">
    <property type="entry name" value="gyrA"/>
    <property type="match status" value="1"/>
</dbReference>
<dbReference type="Gene3D" id="1.10.268.10">
    <property type="entry name" value="Topoisomerase, domain 3"/>
    <property type="match status" value="1"/>
</dbReference>
<proteinExistence type="inferred from homology"/>
<dbReference type="InterPro" id="IPR006691">
    <property type="entry name" value="GyrA/parC_rep"/>
</dbReference>
<dbReference type="GO" id="GO:0003677">
    <property type="term" value="F:DNA binding"/>
    <property type="evidence" value="ECO:0007669"/>
    <property type="project" value="UniProtKB-UniRule"/>
</dbReference>
<evidence type="ECO:0000256" key="5">
    <source>
        <dbReference type="ARBA" id="ARBA00023029"/>
    </source>
</evidence>
<keyword evidence="5 9" id="KW-0799">Topoisomerase</keyword>
<keyword evidence="14" id="KW-1185">Reference proteome</keyword>
<dbReference type="FunFam" id="3.90.199.10:FF:000001">
    <property type="entry name" value="DNA gyrase subunit A"/>
    <property type="match status" value="1"/>
</dbReference>
<dbReference type="InterPro" id="IPR013758">
    <property type="entry name" value="Topo_IIA_A/C_ab"/>
</dbReference>
<dbReference type="EC" id="5.6.2.2" evidence="9"/>
<dbReference type="Gene3D" id="2.120.10.90">
    <property type="entry name" value="DNA gyrase/topoisomerase IV, subunit A, C-terminal"/>
    <property type="match status" value="1"/>
</dbReference>
<evidence type="ECO:0000256" key="8">
    <source>
        <dbReference type="ARBA" id="ARBA00063644"/>
    </source>
</evidence>
<dbReference type="SUPFAM" id="SSF101904">
    <property type="entry name" value="GyrA/ParC C-terminal domain-like"/>
    <property type="match status" value="1"/>
</dbReference>
<dbReference type="EMBL" id="AP013035">
    <property type="protein sequence ID" value="BAT71761.1"/>
    <property type="molecule type" value="Genomic_DNA"/>
</dbReference>
<dbReference type="PANTHER" id="PTHR43493">
    <property type="entry name" value="DNA GYRASE/TOPOISOMERASE SUBUNIT A"/>
    <property type="match status" value="1"/>
</dbReference>
<dbReference type="PANTHER" id="PTHR43493:SF5">
    <property type="entry name" value="DNA GYRASE SUBUNIT A, CHLOROPLASTIC_MITOCHONDRIAL"/>
    <property type="match status" value="1"/>
</dbReference>
<dbReference type="NCBIfam" id="NF004044">
    <property type="entry name" value="PRK05561.1"/>
    <property type="match status" value="1"/>
</dbReference>
<evidence type="ECO:0000256" key="9">
    <source>
        <dbReference type="HAMAP-Rule" id="MF_01897"/>
    </source>
</evidence>
<dbReference type="Pfam" id="PF03989">
    <property type="entry name" value="DNA_gyraseA_C"/>
    <property type="match status" value="6"/>
</dbReference>
<evidence type="ECO:0000256" key="2">
    <source>
        <dbReference type="ARBA" id="ARBA00008263"/>
    </source>
</evidence>
<dbReference type="InterPro" id="IPR035516">
    <property type="entry name" value="Gyrase/topoIV_suA_C"/>
</dbReference>
<evidence type="ECO:0000313" key="13">
    <source>
        <dbReference type="EMBL" id="BAT71761.1"/>
    </source>
</evidence>
<reference evidence="14" key="1">
    <citation type="journal article" date="2018" name="Science">
        <title>A primordial and reversible TCA cycle in a facultatively chemolithoautotrophic thermophile.</title>
        <authorList>
            <person name="Nunoura T."/>
            <person name="Chikaraishi Y."/>
            <person name="Izaki R."/>
            <person name="Suwa T."/>
            <person name="Sato T."/>
            <person name="Harada T."/>
            <person name="Mori K."/>
            <person name="Kato Y."/>
            <person name="Miyazaki M."/>
            <person name="Shimamura S."/>
            <person name="Yanagawa K."/>
            <person name="Shuto A."/>
            <person name="Ohkouchi N."/>
            <person name="Fujita N."/>
            <person name="Takaki Y."/>
            <person name="Atomi H."/>
            <person name="Takai K."/>
        </authorList>
    </citation>
    <scope>NUCLEOTIDE SEQUENCE [LARGE SCALE GENOMIC DNA]</scope>
    <source>
        <strain evidence="14">DSM 17441 / JCM 13301 / NBRC 103674 / ABI70S6</strain>
    </source>
</reference>
<keyword evidence="4 9" id="KW-0067">ATP-binding</keyword>
<dbReference type="InterPro" id="IPR013760">
    <property type="entry name" value="Topo_IIA-like_dom_sf"/>
</dbReference>
<feature type="coiled-coil region" evidence="11">
    <location>
        <begin position="433"/>
        <end position="474"/>
    </location>
</feature>
<protein>
    <recommendedName>
        <fullName evidence="9">DNA gyrase subunit A</fullName>
        <ecNumber evidence="9">5.6.2.2</ecNumber>
    </recommendedName>
</protein>
<keyword evidence="3 9" id="KW-0547">Nucleotide-binding</keyword>
<evidence type="ECO:0000256" key="1">
    <source>
        <dbReference type="ARBA" id="ARBA00000185"/>
    </source>
</evidence>
<evidence type="ECO:0000256" key="4">
    <source>
        <dbReference type="ARBA" id="ARBA00022840"/>
    </source>
</evidence>
<dbReference type="GO" id="GO:0006265">
    <property type="term" value="P:DNA topological change"/>
    <property type="evidence" value="ECO:0007669"/>
    <property type="project" value="UniProtKB-UniRule"/>
</dbReference>
<dbReference type="Pfam" id="PF00521">
    <property type="entry name" value="DNA_topoisoIV"/>
    <property type="match status" value="1"/>
</dbReference>
<sequence length="803" mass="90006">MNMERVEYVSIEEEMKSAYLDYAMSVIIGRALPDARDGLKPVQRRILYAMGELGLLHNKPYKKCARVVGEVLGKYHPHGDAPVYEALVRMAQDFTMRYPLIDGQGNFGSMDGDPPAAMRYTEARLSRIAEEFLKDIDKNTVDFVPNFDGSFMEPVVLPTRVPNLLLNGASGIAVGMATNIPPHNLNEVVDAAIYLVDNPDATIEELTKFIKGPDFPTGGEIIGKGEILKAYITGRGTIKIRGKVEIEQKRSRTALVITEVPYQVNKASLVEKISHLAEEGKLGDISAIRDESNREGIRVVIELKSGEDPEIVKRKLFKFTPLETGYGIILLAIHEGEPRLLTLKDALSIFIEHRKEVILRRTRYDLDKALEREHILEGIKIALDYLDEVIETIRASRTPQDAKEALMDKFGLTEKQAQAILDMRLQRLTGLEREKVEKDLEEVRALIKDLQDILTRYERLLHEVKKEFLEIKEKYGDERRTRITDAVEEYDIIDMIKEEEVVVTITRKGYIKRVPLTEYRGQRRGGRGRKAVDMKGRDFVEHLYVSSTHDTLVIFTNRGKAYGVKVYEVPEASRQARGKPIEHLIKLDEGERVATVVHVSQDWKGQFIMVTEKGVIKKTPVEAFANARRNGIVAVNLDEGDSLVAVNVVDGDKLVIIGTRNGRAVVFSSSEVRSMGRNARGVRGVNLRDGDVVVGMDIGEPGTYVMTVTEKGYGKRTPLEEFRVTGRGALGVIAHKLSDKTGLMMDLKAVRDDDELMIITKDGMAIRIEAKEVPVYSRNASGVKLVQTESEVAAVCRVPNNGD</sequence>
<dbReference type="FunFam" id="1.10.268.10:FF:000001">
    <property type="entry name" value="DNA gyrase subunit A"/>
    <property type="match status" value="1"/>
</dbReference>
<dbReference type="FunFam" id="2.120.10.90:FF:000005">
    <property type="entry name" value="DNA topoisomerase 4 subunit A"/>
    <property type="match status" value="1"/>
</dbReference>
<evidence type="ECO:0000256" key="11">
    <source>
        <dbReference type="SAM" id="Coils"/>
    </source>
</evidence>
<dbReference type="PATRIC" id="fig|1298851.3.peg.1002"/>
<dbReference type="Proteomes" id="UP000063234">
    <property type="component" value="Chromosome"/>
</dbReference>
<evidence type="ECO:0000256" key="6">
    <source>
        <dbReference type="ARBA" id="ARBA00023125"/>
    </source>
</evidence>
<dbReference type="Gene3D" id="3.30.1360.40">
    <property type="match status" value="1"/>
</dbReference>
<dbReference type="GO" id="GO:0005694">
    <property type="term" value="C:chromosome"/>
    <property type="evidence" value="ECO:0007669"/>
    <property type="project" value="InterPro"/>
</dbReference>
<evidence type="ECO:0000259" key="12">
    <source>
        <dbReference type="PROSITE" id="PS52040"/>
    </source>
</evidence>
<dbReference type="GO" id="GO:0006261">
    <property type="term" value="P:DNA-templated DNA replication"/>
    <property type="evidence" value="ECO:0007669"/>
    <property type="project" value="UniProtKB-UniRule"/>
</dbReference>
<keyword evidence="9" id="KW-0963">Cytoplasm</keyword>
<dbReference type="Gene3D" id="3.90.199.10">
    <property type="entry name" value="Topoisomerase II, domain 5"/>
    <property type="match status" value="1"/>
</dbReference>
<comment type="subunit">
    <text evidence="8">Heterotetramer composed of ParC and ParE.</text>
</comment>
<dbReference type="HAMAP" id="MF_01897">
    <property type="entry name" value="GyrA"/>
    <property type="match status" value="1"/>
</dbReference>
<dbReference type="FunFam" id="3.30.1360.40:FF:000002">
    <property type="entry name" value="DNA gyrase subunit A"/>
    <property type="match status" value="1"/>
</dbReference>
<name>A0A0S3QTY3_THET7</name>
<dbReference type="GO" id="GO:0005524">
    <property type="term" value="F:ATP binding"/>
    <property type="evidence" value="ECO:0007669"/>
    <property type="project" value="UniProtKB-UniRule"/>
</dbReference>
<dbReference type="CDD" id="cd00187">
    <property type="entry name" value="TOP4c"/>
    <property type="match status" value="1"/>
</dbReference>
<feature type="short sequence motif" description="GyrA-box" evidence="9">
    <location>
        <begin position="522"/>
        <end position="528"/>
    </location>
</feature>
<dbReference type="SMART" id="SM00434">
    <property type="entry name" value="TOP4c"/>
    <property type="match status" value="1"/>
</dbReference>
<comment type="function">
    <text evidence="9">A type II topoisomerase that negatively supercoils closed circular double-stranded (ds) DNA in an ATP-dependent manner to modulate DNA topology and maintain chromosomes in an underwound state. Negative supercoiling favors strand separation, and DNA replication, transcription, recombination and repair, all of which involve strand separation. Also able to catalyze the interconversion of other topological isomers of dsDNA rings, including catenanes and knotted rings. Type II topoisomerases break and join 2 DNA strands simultaneously in an ATP-dependent manner.</text>
</comment>
<comment type="similarity">
    <text evidence="2 9">Belongs to the type II topoisomerase GyrA/ParC subunit family.</text>
</comment>
<dbReference type="InterPro" id="IPR050220">
    <property type="entry name" value="Type_II_DNA_Topoisomerases"/>
</dbReference>
<evidence type="ECO:0000313" key="14">
    <source>
        <dbReference type="Proteomes" id="UP000063234"/>
    </source>
</evidence>
<dbReference type="InterPro" id="IPR013757">
    <property type="entry name" value="Topo_IIA_A_a_sf"/>
</dbReference>
<comment type="catalytic activity">
    <reaction evidence="1 9 10">
        <text>ATP-dependent breakage, passage and rejoining of double-stranded DNA.</text>
        <dbReference type="EC" id="5.6.2.2"/>
    </reaction>
</comment>
<feature type="active site" description="O-(5'-phospho-DNA)-tyrosine intermediate" evidence="9 10">
    <location>
        <position position="120"/>
    </location>
</feature>
<comment type="miscellaneous">
    <text evidence="9">Few gyrases are as efficient as E.coli at forming negative supercoils. Not all organisms have 2 type II topoisomerases; in organisms with a single type II topoisomerase this enzyme also has to decatenate newly replicated chromosomes.</text>
</comment>
<keyword evidence="7 9" id="KW-0413">Isomerase</keyword>
<feature type="domain" description="Topo IIA-type catalytic" evidence="12">
    <location>
        <begin position="32"/>
        <end position="501"/>
    </location>
</feature>
<dbReference type="GO" id="GO:0005737">
    <property type="term" value="C:cytoplasm"/>
    <property type="evidence" value="ECO:0007669"/>
    <property type="project" value="UniProtKB-SubCell"/>
</dbReference>
<organism evidence="13 14">
    <name type="scientific">Thermosulfidibacter takaii (strain DSM 17441 / JCM 13301 / NBRC 103674 / ABI70S6)</name>
    <dbReference type="NCBI Taxonomy" id="1298851"/>
    <lineage>
        <taxon>Bacteria</taxon>
        <taxon>Pseudomonadati</taxon>
        <taxon>Thermosulfidibacterota</taxon>
        <taxon>Thermosulfidibacteria</taxon>
        <taxon>Thermosulfidibacterales</taxon>
        <taxon>Thermosulfidibacteraceae</taxon>
    </lineage>
</organism>
<evidence type="ECO:0000256" key="10">
    <source>
        <dbReference type="PROSITE-ProRule" id="PRU01384"/>
    </source>
</evidence>
<dbReference type="GO" id="GO:0009330">
    <property type="term" value="C:DNA topoisomerase type II (double strand cut, ATP-hydrolyzing) complex"/>
    <property type="evidence" value="ECO:0007669"/>
    <property type="project" value="TreeGrafter"/>
</dbReference>
<comment type="subunit">
    <text evidence="9">Heterotetramer, composed of two GyrA and two GyrB chains. In the heterotetramer, GyrA contains the active site tyrosine that forms a transient covalent intermediate with DNA, while GyrB binds cofactors and catalyzes ATP hydrolysis.</text>
</comment>
<dbReference type="NCBIfam" id="NF004043">
    <property type="entry name" value="PRK05560.1"/>
    <property type="match status" value="1"/>
</dbReference>
<dbReference type="GO" id="GO:0034335">
    <property type="term" value="F:DNA negative supercoiling activity"/>
    <property type="evidence" value="ECO:0007669"/>
    <property type="project" value="UniProtKB-ARBA"/>
</dbReference>
<comment type="subcellular location">
    <subcellularLocation>
        <location evidence="9">Cytoplasm</location>
    </subcellularLocation>
</comment>
<evidence type="ECO:0000256" key="3">
    <source>
        <dbReference type="ARBA" id="ARBA00022741"/>
    </source>
</evidence>
<keyword evidence="11" id="KW-0175">Coiled coil</keyword>
<dbReference type="KEGG" id="ttk:TST_0963"/>
<gene>
    <name evidence="9 13" type="primary">gyrA</name>
    <name evidence="13" type="ORF">TST_0963</name>
</gene>
<dbReference type="STRING" id="1298851.TST_0963"/>